<dbReference type="InterPro" id="IPR024355">
    <property type="entry name" value="TraQ_bacteroidetes"/>
</dbReference>
<protein>
    <submittedName>
        <fullName evidence="1">DUF3872 domain-containing protein</fullName>
    </submittedName>
</protein>
<comment type="caution">
    <text evidence="1">The sequence shown here is derived from an EMBL/GenBank/DDBJ whole genome shotgun (WGS) entry which is preliminary data.</text>
</comment>
<evidence type="ECO:0000313" key="1">
    <source>
        <dbReference type="EMBL" id="MBD8084583.1"/>
    </source>
</evidence>
<evidence type="ECO:0000313" key="2">
    <source>
        <dbReference type="Proteomes" id="UP000637299"/>
    </source>
</evidence>
<keyword evidence="2" id="KW-1185">Reference proteome</keyword>
<name>A0ABR8ZIE1_9FLAO</name>
<gene>
    <name evidence="1" type="ORF">IC610_19420</name>
</gene>
<proteinExistence type="predicted"/>
<dbReference type="Gene3D" id="2.60.40.2410">
    <property type="entry name" value="Uncharacterised protein PF12988, DUF3872"/>
    <property type="match status" value="1"/>
</dbReference>
<accession>A0ABR8ZIE1</accession>
<dbReference type="InterPro" id="IPR038707">
    <property type="entry name" value="TraQ_sf"/>
</dbReference>
<dbReference type="EMBL" id="JACYFS010000012">
    <property type="protein sequence ID" value="MBD8084583.1"/>
    <property type="molecule type" value="Genomic_DNA"/>
</dbReference>
<dbReference type="RefSeq" id="WP_191738465.1">
    <property type="nucleotide sequence ID" value="NZ_JACYFS010000012.1"/>
</dbReference>
<dbReference type="Proteomes" id="UP000637299">
    <property type="component" value="Unassembled WGS sequence"/>
</dbReference>
<sequence>MKNYIKIAKRFASILYVIPVLILTEAILSSCNNDELEIQQNFPFETSVMPVPKNIAKNETVEIRVKIHPSGSFNKTQYYIRYFQFDGSGALKYYDEAPFLPNDVYELSQKEFRLYYTSTSKVSQNFKIWIKDSFGNEKEVEFQFDNKD</sequence>
<organism evidence="1 2">
    <name type="scientific">Chryseobacterium caseinilyticum</name>
    <dbReference type="NCBI Taxonomy" id="2771428"/>
    <lineage>
        <taxon>Bacteria</taxon>
        <taxon>Pseudomonadati</taxon>
        <taxon>Bacteroidota</taxon>
        <taxon>Flavobacteriia</taxon>
        <taxon>Flavobacteriales</taxon>
        <taxon>Weeksellaceae</taxon>
        <taxon>Chryseobacterium group</taxon>
        <taxon>Chryseobacterium</taxon>
    </lineage>
</organism>
<dbReference type="Pfam" id="PF12988">
    <property type="entry name" value="TraQ_transposon"/>
    <property type="match status" value="1"/>
</dbReference>
<reference evidence="1 2" key="1">
    <citation type="submission" date="2020-09" db="EMBL/GenBank/DDBJ databases">
        <title>Genome seq and assembly of Chryseobacterium sp.</title>
        <authorList>
            <person name="Chhetri G."/>
        </authorList>
    </citation>
    <scope>NUCLEOTIDE SEQUENCE [LARGE SCALE GENOMIC DNA]</scope>
    <source>
        <strain evidence="1 2">GCR10</strain>
    </source>
</reference>